<feature type="transmembrane region" description="Helical" evidence="1">
    <location>
        <begin position="12"/>
        <end position="33"/>
    </location>
</feature>
<feature type="transmembrane region" description="Helical" evidence="1">
    <location>
        <begin position="39"/>
        <end position="57"/>
    </location>
</feature>
<feature type="transmembrane region" description="Helical" evidence="1">
    <location>
        <begin position="150"/>
        <end position="169"/>
    </location>
</feature>
<gene>
    <name evidence="2" type="primary">ND2</name>
</gene>
<proteinExistence type="predicted"/>
<feature type="transmembrane region" description="Helical" evidence="1">
    <location>
        <begin position="204"/>
        <end position="222"/>
    </location>
</feature>
<keyword evidence="1" id="KW-1133">Transmembrane helix</keyword>
<dbReference type="AlphaFoldDB" id="A0A8K1SX13"/>
<dbReference type="EMBL" id="MZ594599">
    <property type="protein sequence ID" value="UFQ88656.1"/>
    <property type="molecule type" value="Genomic_DNA"/>
</dbReference>
<feature type="transmembrane region" description="Helical" evidence="1">
    <location>
        <begin position="95"/>
        <end position="114"/>
    </location>
</feature>
<feature type="transmembrane region" description="Helical" evidence="1">
    <location>
        <begin position="231"/>
        <end position="249"/>
    </location>
</feature>
<evidence type="ECO:0000313" key="2">
    <source>
        <dbReference type="EMBL" id="UFQ88656.1"/>
    </source>
</evidence>
<keyword evidence="2" id="KW-0496">Mitochondrion</keyword>
<feature type="transmembrane region" description="Helical" evidence="1">
    <location>
        <begin position="255"/>
        <end position="273"/>
    </location>
</feature>
<reference evidence="2" key="1">
    <citation type="submission" date="2021-07" db="EMBL/GenBank/DDBJ databases">
        <title>Comparative characterization of mitogenomes from five orders of elasmobranch parasites indicate that total evidence analysis is superior to single genes for cestodes (Cestoda: Tapeworms).</title>
        <authorList>
            <person name="Trevisan B."/>
            <person name="Jacob Machado D."/>
            <person name="Galafasse Lahr D."/>
            <person name="Portella de Luna Marques F."/>
        </authorList>
    </citation>
    <scope>NUCLEOTIDE SEQUENCE</scope>
</reference>
<accession>A0A8K1SX13</accession>
<sequence>MSLVFSYLRRLHVDVVFFSFFFSVLFCFCCAFSDNLLSFWVFLELCGMSLIPSFFYMSNASLQGFYSALLSYVVMSGLSSVFLVSGLIIEDLYYFVLLGFLVKFGLFPFSLWVYRVFSGSNWLFIFFLSVISKFPILFFCYLLRSGVEALLYFDSFITILMCSCFFWLFSQNWEIVWCHISLSSVSTLLVACFCSDFLVSSFIYGYYFLWASLCIFYFYFLSESEGVKNGFWWYCFLLLVTPVSLPLFYKLSVCISIIYSSLYLLLIWSVYSFSEQFFLYKLASDYFYSSVYNDWSE</sequence>
<protein>
    <submittedName>
        <fullName evidence="2">NADH dehydrogenase subunit 2</fullName>
    </submittedName>
</protein>
<feature type="transmembrane region" description="Helical" evidence="1">
    <location>
        <begin position="176"/>
        <end position="198"/>
    </location>
</feature>
<evidence type="ECO:0000256" key="1">
    <source>
        <dbReference type="SAM" id="Phobius"/>
    </source>
</evidence>
<geneLocation type="mitochondrion" evidence="2"/>
<feature type="transmembrane region" description="Helical" evidence="1">
    <location>
        <begin position="121"/>
        <end position="144"/>
    </location>
</feature>
<keyword evidence="1" id="KW-0472">Membrane</keyword>
<keyword evidence="1" id="KW-0812">Transmembrane</keyword>
<name>A0A8K1SX13_9CEST</name>
<organism evidence="2">
    <name type="scientific">Divaricobothrium sp. LRP 10377</name>
    <dbReference type="NCBI Taxonomy" id="2899474"/>
    <lineage>
        <taxon>Eukaryota</taxon>
        <taxon>Metazoa</taxon>
        <taxon>Spiralia</taxon>
        <taxon>Lophotrochozoa</taxon>
        <taxon>Platyhelminthes</taxon>
        <taxon>Cestoda</taxon>
        <taxon>Eucestoda</taxon>
        <taxon>Rhinebothriidea</taxon>
        <taxon>Divaricobothrium</taxon>
    </lineage>
</organism>
<feature type="transmembrane region" description="Helical" evidence="1">
    <location>
        <begin position="69"/>
        <end position="89"/>
    </location>
</feature>